<evidence type="ECO:0000256" key="4">
    <source>
        <dbReference type="ARBA" id="ARBA00023136"/>
    </source>
</evidence>
<evidence type="ECO:0000256" key="2">
    <source>
        <dbReference type="ARBA" id="ARBA00022692"/>
    </source>
</evidence>
<evidence type="ECO:0000256" key="3">
    <source>
        <dbReference type="ARBA" id="ARBA00022989"/>
    </source>
</evidence>
<dbReference type="EMBL" id="AP027272">
    <property type="protein sequence ID" value="BDX04828.1"/>
    <property type="molecule type" value="Genomic_DNA"/>
</dbReference>
<evidence type="ECO:0000256" key="5">
    <source>
        <dbReference type="SAM" id="Phobius"/>
    </source>
</evidence>
<comment type="subcellular location">
    <subcellularLocation>
        <location evidence="1">Membrane</location>
    </subcellularLocation>
</comment>
<feature type="transmembrane region" description="Helical" evidence="5">
    <location>
        <begin position="177"/>
        <end position="199"/>
    </location>
</feature>
<proteinExistence type="predicted"/>
<protein>
    <recommendedName>
        <fullName evidence="6">Fatty acid hydroxylase domain-containing protein</fullName>
    </recommendedName>
</protein>
<keyword evidence="4 5" id="KW-0472">Membrane</keyword>
<dbReference type="PANTHER" id="PTHR11863">
    <property type="entry name" value="STEROL DESATURASE"/>
    <property type="match status" value="1"/>
</dbReference>
<feature type="transmembrane region" description="Helical" evidence="5">
    <location>
        <begin position="23"/>
        <end position="40"/>
    </location>
</feature>
<organism evidence="7 8">
    <name type="scientific">Planctobacterium marinum</name>
    <dbReference type="NCBI Taxonomy" id="1631968"/>
    <lineage>
        <taxon>Bacteria</taxon>
        <taxon>Pseudomonadati</taxon>
        <taxon>Pseudomonadota</taxon>
        <taxon>Gammaproteobacteria</taxon>
        <taxon>Alteromonadales</taxon>
        <taxon>Alteromonadaceae</taxon>
        <taxon>Planctobacterium</taxon>
    </lineage>
</organism>
<dbReference type="GO" id="GO:0008610">
    <property type="term" value="P:lipid biosynthetic process"/>
    <property type="evidence" value="ECO:0007669"/>
    <property type="project" value="InterPro"/>
</dbReference>
<dbReference type="KEGG" id="pmaw:MACH26_03490"/>
<dbReference type="GO" id="GO:0016020">
    <property type="term" value="C:membrane"/>
    <property type="evidence" value="ECO:0007669"/>
    <property type="project" value="UniProtKB-SubCell"/>
</dbReference>
<feature type="transmembrane region" description="Helical" evidence="5">
    <location>
        <begin position="120"/>
        <end position="141"/>
    </location>
</feature>
<evidence type="ECO:0000259" key="6">
    <source>
        <dbReference type="Pfam" id="PF04116"/>
    </source>
</evidence>
<feature type="transmembrane region" description="Helical" evidence="5">
    <location>
        <begin position="82"/>
        <end position="100"/>
    </location>
</feature>
<feature type="transmembrane region" description="Helical" evidence="5">
    <location>
        <begin position="205"/>
        <end position="225"/>
    </location>
</feature>
<accession>A0AA48HS42</accession>
<reference evidence="7" key="1">
    <citation type="submission" date="2023-01" db="EMBL/GenBank/DDBJ databases">
        <title>Complete genome sequence of Planctobacterium marinum strain Dej080120_11.</title>
        <authorList>
            <person name="Ueki S."/>
            <person name="Maruyama F."/>
        </authorList>
    </citation>
    <scope>NUCLEOTIDE SEQUENCE</scope>
    <source>
        <strain evidence="7">Dej080120_11</strain>
    </source>
</reference>
<dbReference type="GO" id="GO:0016491">
    <property type="term" value="F:oxidoreductase activity"/>
    <property type="evidence" value="ECO:0007669"/>
    <property type="project" value="InterPro"/>
</dbReference>
<evidence type="ECO:0000313" key="7">
    <source>
        <dbReference type="EMBL" id="BDX04828.1"/>
    </source>
</evidence>
<dbReference type="Pfam" id="PF04116">
    <property type="entry name" value="FA_hydroxylase"/>
    <property type="match status" value="1"/>
</dbReference>
<dbReference type="GO" id="GO:0005506">
    <property type="term" value="F:iron ion binding"/>
    <property type="evidence" value="ECO:0007669"/>
    <property type="project" value="InterPro"/>
</dbReference>
<keyword evidence="3 5" id="KW-1133">Transmembrane helix</keyword>
<evidence type="ECO:0000313" key="8">
    <source>
        <dbReference type="Proteomes" id="UP001333710"/>
    </source>
</evidence>
<name>A0AA48HS42_9ALTE</name>
<dbReference type="AlphaFoldDB" id="A0AA48HS42"/>
<keyword evidence="2 5" id="KW-0812">Transmembrane</keyword>
<dbReference type="Proteomes" id="UP001333710">
    <property type="component" value="Chromosome"/>
</dbReference>
<sequence length="328" mass="38207">MLEQFKAELLEILYYLMDPNKRLFVGYIVGAALFAFLVYVTQQRKLKNDKGFIYYLLNPKVWLHKSAMLDYQLFIINRLVRAFLWAPLILTMVPIAIGLSDALEWLFGIKQVFSDIESSVTVIFVFTLVLFLFDDFTRFLLHYLLHKVPWLWEFHKVHHSAKVLTPMTVYRSHPLESFLYACRMGLAQGCAVGVCYFLFGPTLSMADILGANVFIFVFNVMGSNLRHSHVKWRWGDTIERWFISPVQHQIHHSRQVKFHDKNFGTALAIWDRLFGTLVLSGNTRFLLFGLDKKEPSHRSVIDAYARPFIACKKRLFKKQNKASLNTGN</sequence>
<gene>
    <name evidence="7" type="ORF">MACH26_03490</name>
</gene>
<dbReference type="InterPro" id="IPR006694">
    <property type="entry name" value="Fatty_acid_hydroxylase"/>
</dbReference>
<evidence type="ECO:0000256" key="1">
    <source>
        <dbReference type="ARBA" id="ARBA00004370"/>
    </source>
</evidence>
<dbReference type="InterPro" id="IPR050307">
    <property type="entry name" value="Sterol_Desaturase_Related"/>
</dbReference>
<feature type="domain" description="Fatty acid hydroxylase" evidence="6">
    <location>
        <begin position="128"/>
        <end position="276"/>
    </location>
</feature>
<dbReference type="RefSeq" id="WP_338290678.1">
    <property type="nucleotide sequence ID" value="NZ_AP027272.1"/>
</dbReference>
<keyword evidence="8" id="KW-1185">Reference proteome</keyword>